<dbReference type="OrthoDB" id="9797132at2"/>
<dbReference type="Proteomes" id="UP000228502">
    <property type="component" value="Unassembled WGS sequence"/>
</dbReference>
<dbReference type="InterPro" id="IPR038062">
    <property type="entry name" value="ScdA-like_N_sf"/>
</dbReference>
<evidence type="ECO:0000256" key="6">
    <source>
        <dbReference type="HAMAP-Rule" id="MF_01156"/>
    </source>
</evidence>
<evidence type="ECO:0000256" key="1">
    <source>
        <dbReference type="ARBA" id="ARBA00004496"/>
    </source>
</evidence>
<evidence type="ECO:0000256" key="2">
    <source>
        <dbReference type="ARBA" id="ARBA00022490"/>
    </source>
</evidence>
<dbReference type="OMA" id="ACTTWRV"/>
<evidence type="ECO:0000313" key="8">
    <source>
        <dbReference type="EMBL" id="MBF2229760.1"/>
    </source>
</evidence>
<accession>A0A4Q9W609</accession>
<reference evidence="8" key="2">
    <citation type="submission" date="2020-08" db="EMBL/GenBank/DDBJ databases">
        <title>Changes in the skin microbiome associated with squamous cell carcinoma in transplant recipients.</title>
        <authorList>
            <person name="Zaugg J."/>
            <person name="Krueger A."/>
            <person name="Lachner N."/>
        </authorList>
    </citation>
    <scope>NUCLEOTIDE SEQUENCE</scope>
    <source>
        <strain evidence="8">R5988</strain>
    </source>
</reference>
<evidence type="ECO:0000313" key="11">
    <source>
        <dbReference type="Proteomes" id="UP000648077"/>
    </source>
</evidence>
<dbReference type="GO" id="GO:0046872">
    <property type="term" value="F:metal ion binding"/>
    <property type="evidence" value="ECO:0007669"/>
    <property type="project" value="UniProtKB-KW"/>
</dbReference>
<dbReference type="InterPro" id="IPR019903">
    <property type="entry name" value="RIC_family"/>
</dbReference>
<name>A0A4Q9W609_STAEP</name>
<dbReference type="GO" id="GO:0051409">
    <property type="term" value="P:response to nitrosative stress"/>
    <property type="evidence" value="ECO:0007669"/>
    <property type="project" value="UniProtKB-UniRule"/>
</dbReference>
<dbReference type="NCBIfam" id="TIGR03652">
    <property type="entry name" value="FeS_repair_RIC"/>
    <property type="match status" value="1"/>
</dbReference>
<dbReference type="GeneID" id="50019405"/>
<comment type="subunit">
    <text evidence="6">Homodimer.</text>
</comment>
<dbReference type="GO" id="GO:0005737">
    <property type="term" value="C:cytoplasm"/>
    <property type="evidence" value="ECO:0007669"/>
    <property type="project" value="UniProtKB-SubCell"/>
</dbReference>
<evidence type="ECO:0000259" key="7">
    <source>
        <dbReference type="Pfam" id="PF01814"/>
    </source>
</evidence>
<gene>
    <name evidence="6 8" type="primary">scdA</name>
    <name evidence="9" type="ORF">CTJ08_04045</name>
    <name evidence="8" type="ORF">H3963_04710</name>
</gene>
<dbReference type="Pfam" id="PF01814">
    <property type="entry name" value="Hemerythrin"/>
    <property type="match status" value="1"/>
</dbReference>
<comment type="function">
    <text evidence="6">Di-iron-containing protein involved in the repair of iron-sulfur clusters damaged by oxidative and nitrosative stress conditions.</text>
</comment>
<evidence type="ECO:0000256" key="3">
    <source>
        <dbReference type="ARBA" id="ARBA00022723"/>
    </source>
</evidence>
<reference evidence="9 10" key="1">
    <citation type="submission" date="2017-10" db="EMBL/GenBank/DDBJ databases">
        <title>genome sequences of Staph epi in chlorhexidine trial.</title>
        <authorList>
            <person name="Greninger A.L."/>
            <person name="Addetia A."/>
            <person name="Qin X."/>
            <person name="Zerr D."/>
        </authorList>
    </citation>
    <scope>NUCLEOTIDE SEQUENCE [LARGE SCALE GENOMIC DNA]</scope>
    <source>
        <strain evidence="9 10">SCH-17</strain>
    </source>
</reference>
<dbReference type="Gene3D" id="1.20.120.520">
    <property type="entry name" value="nmb1532 protein domain like"/>
    <property type="match status" value="1"/>
</dbReference>
<feature type="domain" description="Hemerythrin-like" evidence="7">
    <location>
        <begin position="84"/>
        <end position="222"/>
    </location>
</feature>
<dbReference type="NCBIfam" id="NF009777">
    <property type="entry name" value="PRK13276.1"/>
    <property type="match status" value="1"/>
</dbReference>
<proteinExistence type="inferred from homology"/>
<dbReference type="Gene3D" id="1.10.3910.10">
    <property type="entry name" value="SP0561-like"/>
    <property type="match status" value="1"/>
</dbReference>
<protein>
    <recommendedName>
        <fullName evidence="6">Iron-sulfur cluster repair protein ScdA</fullName>
    </recommendedName>
</protein>
<keyword evidence="3 6" id="KW-0479">Metal-binding</keyword>
<dbReference type="HAMAP" id="MF_01156">
    <property type="entry name" value="RIC_ScdA"/>
    <property type="match status" value="1"/>
</dbReference>
<evidence type="ECO:0000256" key="5">
    <source>
        <dbReference type="ARBA" id="ARBA00023016"/>
    </source>
</evidence>
<organism evidence="8 11">
    <name type="scientific">Staphylococcus epidermidis</name>
    <dbReference type="NCBI Taxonomy" id="1282"/>
    <lineage>
        <taxon>Bacteria</taxon>
        <taxon>Bacillati</taxon>
        <taxon>Bacillota</taxon>
        <taxon>Bacilli</taxon>
        <taxon>Bacillales</taxon>
        <taxon>Staphylococcaceae</taxon>
        <taxon>Staphylococcus</taxon>
    </lineage>
</organism>
<comment type="caution">
    <text evidence="8">The sequence shown here is derived from an EMBL/GenBank/DDBJ whole genome shotgun (WGS) entry which is preliminary data.</text>
</comment>
<dbReference type="Proteomes" id="UP000648077">
    <property type="component" value="Unassembled WGS sequence"/>
</dbReference>
<dbReference type="SMR" id="A0A4Q9W609"/>
<comment type="similarity">
    <text evidence="6">Belongs to the RIC family. ScdA subfamily.</text>
</comment>
<dbReference type="AlphaFoldDB" id="A0A4Q9W609"/>
<dbReference type="InterPro" id="IPR012312">
    <property type="entry name" value="Hemerythrin-like"/>
</dbReference>
<dbReference type="InterPro" id="IPR023551">
    <property type="entry name" value="ScdA"/>
</dbReference>
<sequence>MITKEDIVADVVTDYPKSADIFRNAGIDFCCGGQESIASAVNHKPNIDLNSLLNKLNHIDNTEGNSTINPKFLNVESLIQYIQSAYHETLKEEFKNLTPYMTKLAKVHGPSHPYLLKLQDLYREFRDSMLDHIRKEDEEDFPKLIQYSQGQDVQNIKIILEDLINDHEDTGQLLNVMNQLTSDYQTPEEACGTWKLVYQRLQNIERQTHQHVHLENHVLFKKVS</sequence>
<keyword evidence="5 6" id="KW-0346">Stress response</keyword>
<evidence type="ECO:0000256" key="4">
    <source>
        <dbReference type="ARBA" id="ARBA00023004"/>
    </source>
</evidence>
<dbReference type="EMBL" id="PEJG01000004">
    <property type="protein sequence ID" value="PIH10639.1"/>
    <property type="molecule type" value="Genomic_DNA"/>
</dbReference>
<dbReference type="RefSeq" id="WP_001832101.1">
    <property type="nucleotide sequence ID" value="NZ_AP019721.1"/>
</dbReference>
<dbReference type="GO" id="GO:0006979">
    <property type="term" value="P:response to oxidative stress"/>
    <property type="evidence" value="ECO:0007669"/>
    <property type="project" value="UniProtKB-UniRule"/>
</dbReference>
<evidence type="ECO:0000313" key="9">
    <source>
        <dbReference type="EMBL" id="PIH10639.1"/>
    </source>
</evidence>
<keyword evidence="2 6" id="KW-0963">Cytoplasm</keyword>
<dbReference type="SUPFAM" id="SSF140683">
    <property type="entry name" value="SP0561-like"/>
    <property type="match status" value="1"/>
</dbReference>
<comment type="subcellular location">
    <subcellularLocation>
        <location evidence="1 6">Cytoplasm</location>
    </subcellularLocation>
</comment>
<dbReference type="GO" id="GO:0030091">
    <property type="term" value="P:protein repair"/>
    <property type="evidence" value="ECO:0007669"/>
    <property type="project" value="UniProtKB-UniRule"/>
</dbReference>
<evidence type="ECO:0000313" key="10">
    <source>
        <dbReference type="Proteomes" id="UP000228502"/>
    </source>
</evidence>
<keyword evidence="4 6" id="KW-0408">Iron</keyword>
<dbReference type="Pfam" id="PF04405">
    <property type="entry name" value="ScdA_N"/>
    <property type="match status" value="1"/>
</dbReference>
<dbReference type="PANTHER" id="PTHR36438:SF1">
    <property type="entry name" value="IRON-SULFUR CLUSTER REPAIR PROTEIN YTFE"/>
    <property type="match status" value="1"/>
</dbReference>
<dbReference type="PANTHER" id="PTHR36438">
    <property type="entry name" value="IRON-SULFUR CLUSTER REPAIR PROTEIN YTFE"/>
    <property type="match status" value="1"/>
</dbReference>
<dbReference type="EMBL" id="JACGQI010000005">
    <property type="protein sequence ID" value="MBF2229760.1"/>
    <property type="molecule type" value="Genomic_DNA"/>
</dbReference>